<gene>
    <name evidence="1" type="ORF">BJP41_09890</name>
</gene>
<name>A0A2D3T4R2_9ENTR</name>
<dbReference type="AlphaFoldDB" id="A0A2D3T4R2"/>
<dbReference type="Gene3D" id="3.90.350.10">
    <property type="entry name" value="Transposase Inhibitor Protein From Tn5, Chain A, domain 1"/>
    <property type="match status" value="1"/>
</dbReference>
<dbReference type="Proteomes" id="UP000230008">
    <property type="component" value="Plasmid pHDA2C.1"/>
</dbReference>
<geneLocation type="plasmid" evidence="2">
    <name>phda2c.1</name>
</geneLocation>
<sequence>MQNDLNLPIDGIDARLNRRYQRLVKQHMTSAAPLAPAVKDLASAQKTTFATTQAVWRFFNNERIRFGQLNEPIISLALEQVAFSPHPYALVVHDWSRLQFRSHNGKEERLKMTHGGDVGYELQTSLLVDAANGLPIAPLSQTLTDGAGCRSTLWLSDLILINLYILKTRYRCHTEALFFYF</sequence>
<keyword evidence="1" id="KW-0614">Plasmid</keyword>
<reference evidence="2" key="2">
    <citation type="submission" date="2017-11" db="EMBL/GenBank/DDBJ databases">
        <title>PacBio sequencing of new strain of the secondary endosymbiont Candidatus Hamiltonella defensa.</title>
        <authorList>
            <person name="Strand M.R."/>
            <person name="Oliver K."/>
        </authorList>
    </citation>
    <scope>NUCLEOTIDE SEQUENCE [LARGE SCALE GENOMIC DNA]</scope>
    <source>
        <strain evidence="2">A2C</strain>
        <plasmid evidence="2">phda2c.1</plasmid>
    </source>
</reference>
<organism evidence="1 2">
    <name type="scientific">Candidatus Williamhamiltonella defendens</name>
    <dbReference type="NCBI Taxonomy" id="138072"/>
    <lineage>
        <taxon>Bacteria</taxon>
        <taxon>Pseudomonadati</taxon>
        <taxon>Pseudomonadota</taxon>
        <taxon>Gammaproteobacteria</taxon>
        <taxon>Enterobacterales</taxon>
        <taxon>Enterobacteriaceae</taxon>
        <taxon>aphid secondary symbionts</taxon>
        <taxon>Candidatus Williamhamiltonella</taxon>
    </lineage>
</organism>
<accession>A0A2D3T4R2</accession>
<evidence type="ECO:0000313" key="2">
    <source>
        <dbReference type="Proteomes" id="UP000230008"/>
    </source>
</evidence>
<proteinExistence type="predicted"/>
<dbReference type="InterPro" id="IPR012337">
    <property type="entry name" value="RNaseH-like_sf"/>
</dbReference>
<evidence type="ECO:0000313" key="1">
    <source>
        <dbReference type="EMBL" id="ATW30785.1"/>
    </source>
</evidence>
<dbReference type="SUPFAM" id="SSF53098">
    <property type="entry name" value="Ribonuclease H-like"/>
    <property type="match status" value="1"/>
</dbReference>
<protein>
    <recommendedName>
        <fullName evidence="3">Transposase</fullName>
    </recommendedName>
</protein>
<evidence type="ECO:0008006" key="3">
    <source>
        <dbReference type="Google" id="ProtNLM"/>
    </source>
</evidence>
<reference evidence="2" key="1">
    <citation type="submission" date="2016-10" db="EMBL/GenBank/DDBJ databases">
        <authorList>
            <person name="Chevignon G."/>
        </authorList>
    </citation>
    <scope>NUCLEOTIDE SEQUENCE [LARGE SCALE GENOMIC DNA]</scope>
    <source>
        <strain evidence="2">A2C</strain>
        <plasmid evidence="2">phda2c.1</plasmid>
    </source>
</reference>
<dbReference type="EMBL" id="CP017607">
    <property type="protein sequence ID" value="ATW30785.1"/>
    <property type="molecule type" value="Genomic_DNA"/>
</dbReference>